<dbReference type="AlphaFoldDB" id="A0A6L2NI79"/>
<evidence type="ECO:0000313" key="2">
    <source>
        <dbReference type="EMBL" id="GEU85883.1"/>
    </source>
</evidence>
<protein>
    <submittedName>
        <fullName evidence="2">Uncharacterized protein</fullName>
    </submittedName>
</protein>
<gene>
    <name evidence="2" type="ORF">Tci_057861</name>
</gene>
<comment type="caution">
    <text evidence="2">The sequence shown here is derived from an EMBL/GenBank/DDBJ whole genome shotgun (WGS) entry which is preliminary data.</text>
</comment>
<reference evidence="2" key="1">
    <citation type="journal article" date="2019" name="Sci. Rep.">
        <title>Draft genome of Tanacetum cinerariifolium, the natural source of mosquito coil.</title>
        <authorList>
            <person name="Yamashiro T."/>
            <person name="Shiraishi A."/>
            <person name="Satake H."/>
            <person name="Nakayama K."/>
        </authorList>
    </citation>
    <scope>NUCLEOTIDE SEQUENCE</scope>
</reference>
<accession>A0A6L2NI79</accession>
<evidence type="ECO:0000256" key="1">
    <source>
        <dbReference type="SAM" id="MobiDB-lite"/>
    </source>
</evidence>
<organism evidence="2">
    <name type="scientific">Tanacetum cinerariifolium</name>
    <name type="common">Dalmatian daisy</name>
    <name type="synonym">Chrysanthemum cinerariifolium</name>
    <dbReference type="NCBI Taxonomy" id="118510"/>
    <lineage>
        <taxon>Eukaryota</taxon>
        <taxon>Viridiplantae</taxon>
        <taxon>Streptophyta</taxon>
        <taxon>Embryophyta</taxon>
        <taxon>Tracheophyta</taxon>
        <taxon>Spermatophyta</taxon>
        <taxon>Magnoliopsida</taxon>
        <taxon>eudicotyledons</taxon>
        <taxon>Gunneridae</taxon>
        <taxon>Pentapetalae</taxon>
        <taxon>asterids</taxon>
        <taxon>campanulids</taxon>
        <taxon>Asterales</taxon>
        <taxon>Asteraceae</taxon>
        <taxon>Asteroideae</taxon>
        <taxon>Anthemideae</taxon>
        <taxon>Anthemidinae</taxon>
        <taxon>Tanacetum</taxon>
    </lineage>
</organism>
<proteinExistence type="predicted"/>
<dbReference type="EMBL" id="BKCJ010009201">
    <property type="protein sequence ID" value="GEU85883.1"/>
    <property type="molecule type" value="Genomic_DNA"/>
</dbReference>
<feature type="region of interest" description="Disordered" evidence="1">
    <location>
        <begin position="31"/>
        <end position="62"/>
    </location>
</feature>
<feature type="compositionally biased region" description="Basic and acidic residues" evidence="1">
    <location>
        <begin position="38"/>
        <end position="62"/>
    </location>
</feature>
<sequence length="299" mass="34949">MKDNPQLQQDDLPICLALEYKFERLHMANTPSKPFVVHPRDQNDPRDDAHPEGENSAKRQKTYEHGTFVSGESSSDAVNEGVNVTNTLSAYFSATNYVADWAEICMVTRKRPNGFILDKINYVLHGILFPCILELILLYKDVLRVISDSYAIDDDVIPNKKVSQELVDEMSQSVDEAKLCKEGNNSSTKSIKAHSSRSKLLKSVWHYIQEQQERKRVMRHLEVHKFCDATLKRVLERLKSYNNDVKYGYVTHNLSKEDVEYLQLFVEEIEEWLKYRDQMRRWEMYVNGRLLGSRRERPE</sequence>
<name>A0A6L2NI79_TANCI</name>